<accession>A0A1Y6BHY4</accession>
<dbReference type="Proteomes" id="UP000192907">
    <property type="component" value="Unassembled WGS sequence"/>
</dbReference>
<feature type="signal peptide" evidence="1">
    <location>
        <begin position="1"/>
        <end position="22"/>
    </location>
</feature>
<evidence type="ECO:0008006" key="4">
    <source>
        <dbReference type="Google" id="ProtNLM"/>
    </source>
</evidence>
<protein>
    <recommendedName>
        <fullName evidence="4">LPP20 lipoprotein</fullName>
    </recommendedName>
</protein>
<dbReference type="AlphaFoldDB" id="A0A1Y6BHY4"/>
<dbReference type="EMBL" id="FWZT01000005">
    <property type="protein sequence ID" value="SMF12448.1"/>
    <property type="molecule type" value="Genomic_DNA"/>
</dbReference>
<feature type="chain" id="PRO_5012306023" description="LPP20 lipoprotein" evidence="1">
    <location>
        <begin position="23"/>
        <end position="307"/>
    </location>
</feature>
<proteinExistence type="predicted"/>
<organism evidence="2 3">
    <name type="scientific">Pseudobacteriovorax antillogorgiicola</name>
    <dbReference type="NCBI Taxonomy" id="1513793"/>
    <lineage>
        <taxon>Bacteria</taxon>
        <taxon>Pseudomonadati</taxon>
        <taxon>Bdellovibrionota</taxon>
        <taxon>Oligoflexia</taxon>
        <taxon>Oligoflexales</taxon>
        <taxon>Pseudobacteriovoracaceae</taxon>
        <taxon>Pseudobacteriovorax</taxon>
    </lineage>
</organism>
<dbReference type="RefSeq" id="WP_132317373.1">
    <property type="nucleotide sequence ID" value="NZ_FWZT01000005.1"/>
</dbReference>
<evidence type="ECO:0000256" key="1">
    <source>
        <dbReference type="SAM" id="SignalP"/>
    </source>
</evidence>
<sequence length="307" mass="34022">MMRTLFPVIAAASMLWSPLAQGEDTCLQFFNQKTRDQSFFWGYGESTIQPVAVDVARVDLAKQIRVQVNSSSRVVEDRLSVDFQSNAESVVSENLTEARVVKSCNDGGKFQTVVKINKGQLLKSIRSKVRLHSEKLLQHLDTIKNAASRKDKIISAVAAQADITENGPLLKSNFFLCLNLGSCNALDLKAIDQLSAEVQQLIGNKRLKFLPEDDLALDLKADLKDIIQKEGYSVSEQKSEANLKASCRKTVFARSEQLDQQFVEISCNLQGVLEGVVIFTHEISATGFGNTEKDAVQLARSQLEIVR</sequence>
<name>A0A1Y6BHY4_9BACT</name>
<evidence type="ECO:0000313" key="2">
    <source>
        <dbReference type="EMBL" id="SMF12448.1"/>
    </source>
</evidence>
<dbReference type="Gene3D" id="3.10.28.20">
    <property type="entry name" value="Acetamidase/Formamidase-like domains"/>
    <property type="match status" value="1"/>
</dbReference>
<dbReference type="STRING" id="1513793.SAMN06296036_105166"/>
<reference evidence="3" key="1">
    <citation type="submission" date="2017-04" db="EMBL/GenBank/DDBJ databases">
        <authorList>
            <person name="Varghese N."/>
            <person name="Submissions S."/>
        </authorList>
    </citation>
    <scope>NUCLEOTIDE SEQUENCE [LARGE SCALE GENOMIC DNA]</scope>
    <source>
        <strain evidence="3">RKEM611</strain>
    </source>
</reference>
<evidence type="ECO:0000313" key="3">
    <source>
        <dbReference type="Proteomes" id="UP000192907"/>
    </source>
</evidence>
<keyword evidence="1" id="KW-0732">Signal</keyword>
<keyword evidence="3" id="KW-1185">Reference proteome</keyword>
<gene>
    <name evidence="2" type="ORF">SAMN06296036_105166</name>
</gene>